<evidence type="ECO:0000256" key="7">
    <source>
        <dbReference type="SAM" id="Phobius"/>
    </source>
</evidence>
<evidence type="ECO:0000259" key="8">
    <source>
        <dbReference type="Pfam" id="PF20684"/>
    </source>
</evidence>
<name>A0AAE0N384_9PEZI</name>
<dbReference type="Proteomes" id="UP001287356">
    <property type="component" value="Unassembled WGS sequence"/>
</dbReference>
<feature type="domain" description="Rhodopsin" evidence="8">
    <location>
        <begin position="216"/>
        <end position="269"/>
    </location>
</feature>
<dbReference type="GO" id="GO:0016020">
    <property type="term" value="C:membrane"/>
    <property type="evidence" value="ECO:0007669"/>
    <property type="project" value="UniProtKB-SubCell"/>
</dbReference>
<dbReference type="InterPro" id="IPR049326">
    <property type="entry name" value="Rhodopsin_dom_fungi"/>
</dbReference>
<dbReference type="Pfam" id="PF20684">
    <property type="entry name" value="Fung_rhodopsin"/>
    <property type="match status" value="2"/>
</dbReference>
<evidence type="ECO:0000256" key="3">
    <source>
        <dbReference type="ARBA" id="ARBA00022989"/>
    </source>
</evidence>
<evidence type="ECO:0000256" key="4">
    <source>
        <dbReference type="ARBA" id="ARBA00023136"/>
    </source>
</evidence>
<comment type="similarity">
    <text evidence="5">Belongs to the SAT4 family.</text>
</comment>
<dbReference type="EMBL" id="JAULSN010000006">
    <property type="protein sequence ID" value="KAK3369266.1"/>
    <property type="molecule type" value="Genomic_DNA"/>
</dbReference>
<evidence type="ECO:0000256" key="1">
    <source>
        <dbReference type="ARBA" id="ARBA00004141"/>
    </source>
</evidence>
<feature type="transmembrane region" description="Helical" evidence="7">
    <location>
        <begin position="180"/>
        <end position="201"/>
    </location>
</feature>
<reference evidence="9" key="2">
    <citation type="submission" date="2023-06" db="EMBL/GenBank/DDBJ databases">
        <authorList>
            <consortium name="Lawrence Berkeley National Laboratory"/>
            <person name="Haridas S."/>
            <person name="Hensen N."/>
            <person name="Bonometti L."/>
            <person name="Westerberg I."/>
            <person name="Brannstrom I.O."/>
            <person name="Guillou S."/>
            <person name="Cros-Aarteil S."/>
            <person name="Calhoun S."/>
            <person name="Kuo A."/>
            <person name="Mondo S."/>
            <person name="Pangilinan J."/>
            <person name="Riley R."/>
            <person name="Labutti K."/>
            <person name="Andreopoulos B."/>
            <person name="Lipzen A."/>
            <person name="Chen C."/>
            <person name="Yanf M."/>
            <person name="Daum C."/>
            <person name="Ng V."/>
            <person name="Clum A."/>
            <person name="Steindorff A."/>
            <person name="Ohm R."/>
            <person name="Martin F."/>
            <person name="Silar P."/>
            <person name="Natvig D."/>
            <person name="Lalanne C."/>
            <person name="Gautier V."/>
            <person name="Ament-Velasquez S.L."/>
            <person name="Kruys A."/>
            <person name="Hutchinson M.I."/>
            <person name="Powell A.J."/>
            <person name="Barry K."/>
            <person name="Miller A.N."/>
            <person name="Grigoriev I.V."/>
            <person name="Debuchy R."/>
            <person name="Gladieux P."/>
            <person name="Thoren M.H."/>
            <person name="Johannesson H."/>
        </authorList>
    </citation>
    <scope>NUCLEOTIDE SEQUENCE</scope>
    <source>
        <strain evidence="9">CBS 958.72</strain>
    </source>
</reference>
<feature type="domain" description="Rhodopsin" evidence="8">
    <location>
        <begin position="41"/>
        <end position="203"/>
    </location>
</feature>
<keyword evidence="4 7" id="KW-0472">Membrane</keyword>
<dbReference type="InterPro" id="IPR052337">
    <property type="entry name" value="SAT4-like"/>
</dbReference>
<keyword evidence="10" id="KW-1185">Reference proteome</keyword>
<feature type="transmembrane region" description="Helical" evidence="7">
    <location>
        <begin position="243"/>
        <end position="264"/>
    </location>
</feature>
<dbReference type="PANTHER" id="PTHR33048:SF47">
    <property type="entry name" value="INTEGRAL MEMBRANE PROTEIN-RELATED"/>
    <property type="match status" value="1"/>
</dbReference>
<evidence type="ECO:0000313" key="10">
    <source>
        <dbReference type="Proteomes" id="UP001287356"/>
    </source>
</evidence>
<protein>
    <recommendedName>
        <fullName evidence="8">Rhodopsin domain-containing protein</fullName>
    </recommendedName>
</protein>
<evidence type="ECO:0000313" key="9">
    <source>
        <dbReference type="EMBL" id="KAK3369266.1"/>
    </source>
</evidence>
<keyword evidence="2 7" id="KW-0812">Transmembrane</keyword>
<reference evidence="9" key="1">
    <citation type="journal article" date="2023" name="Mol. Phylogenet. Evol.">
        <title>Genome-scale phylogeny and comparative genomics of the fungal order Sordariales.</title>
        <authorList>
            <person name="Hensen N."/>
            <person name="Bonometti L."/>
            <person name="Westerberg I."/>
            <person name="Brannstrom I.O."/>
            <person name="Guillou S."/>
            <person name="Cros-Aarteil S."/>
            <person name="Calhoun S."/>
            <person name="Haridas S."/>
            <person name="Kuo A."/>
            <person name="Mondo S."/>
            <person name="Pangilinan J."/>
            <person name="Riley R."/>
            <person name="LaButti K."/>
            <person name="Andreopoulos B."/>
            <person name="Lipzen A."/>
            <person name="Chen C."/>
            <person name="Yan M."/>
            <person name="Daum C."/>
            <person name="Ng V."/>
            <person name="Clum A."/>
            <person name="Steindorff A."/>
            <person name="Ohm R.A."/>
            <person name="Martin F."/>
            <person name="Silar P."/>
            <person name="Natvig D.O."/>
            <person name="Lalanne C."/>
            <person name="Gautier V."/>
            <person name="Ament-Velasquez S.L."/>
            <person name="Kruys A."/>
            <person name="Hutchinson M.I."/>
            <person name="Powell A.J."/>
            <person name="Barry K."/>
            <person name="Miller A.N."/>
            <person name="Grigoriev I.V."/>
            <person name="Debuchy R."/>
            <person name="Gladieux P."/>
            <person name="Hiltunen Thoren M."/>
            <person name="Johannesson H."/>
        </authorList>
    </citation>
    <scope>NUCLEOTIDE SEQUENCE</scope>
    <source>
        <strain evidence="9">CBS 958.72</strain>
    </source>
</reference>
<feature type="compositionally biased region" description="Polar residues" evidence="6">
    <location>
        <begin position="323"/>
        <end position="335"/>
    </location>
</feature>
<feature type="transmembrane region" description="Helical" evidence="7">
    <location>
        <begin position="132"/>
        <end position="154"/>
    </location>
</feature>
<evidence type="ECO:0000256" key="6">
    <source>
        <dbReference type="SAM" id="MobiDB-lite"/>
    </source>
</evidence>
<organism evidence="9 10">
    <name type="scientific">Lasiosphaeria ovina</name>
    <dbReference type="NCBI Taxonomy" id="92902"/>
    <lineage>
        <taxon>Eukaryota</taxon>
        <taxon>Fungi</taxon>
        <taxon>Dikarya</taxon>
        <taxon>Ascomycota</taxon>
        <taxon>Pezizomycotina</taxon>
        <taxon>Sordariomycetes</taxon>
        <taxon>Sordariomycetidae</taxon>
        <taxon>Sordariales</taxon>
        <taxon>Lasiosphaeriaceae</taxon>
        <taxon>Lasiosphaeria</taxon>
    </lineage>
</organism>
<evidence type="ECO:0000256" key="2">
    <source>
        <dbReference type="ARBA" id="ARBA00022692"/>
    </source>
</evidence>
<feature type="transmembrane region" description="Helical" evidence="7">
    <location>
        <begin position="103"/>
        <end position="125"/>
    </location>
</feature>
<dbReference type="AlphaFoldDB" id="A0AAE0N384"/>
<comment type="subcellular location">
    <subcellularLocation>
        <location evidence="1">Membrane</location>
        <topology evidence="1">Multi-pass membrane protein</topology>
    </subcellularLocation>
</comment>
<evidence type="ECO:0000256" key="5">
    <source>
        <dbReference type="ARBA" id="ARBA00038359"/>
    </source>
</evidence>
<gene>
    <name evidence="9" type="ORF">B0T24DRAFT_650951</name>
</gene>
<comment type="caution">
    <text evidence="9">The sequence shown here is derived from an EMBL/GenBank/DDBJ whole genome shotgun (WGS) entry which is preliminary data.</text>
</comment>
<sequence>MTSSGAWGVAPPGVDLSETQDADIIGSVVAIMVIGLVSVILRLFTRLMERGPGLALDDYVILFAAVMGIGTAACCLASVPWGGGKHLWVVTHEEFTKLYQTTYAFVIVYITCISATKISILLFYRRIFSTNVAWYVVFGLTVAHWAEVTITWLAGCQPREYYWRQYTDPTATGRCIDAPLFYFCNGIIGLVIDVAILLVPIPTTELADVQEGVGRVCVASAVRIVMMDQLVKSADFTWAMSKVFIWSCCEPFVGIVCACLPTYAPLFRRLWRRDTTYGSDGPSGYVPGQTWSVKRADWSMNRKHGLGGTLYGDDEVELTVDISGQTQTQGSSRVSSKGKEGSQEQIEFEGNEIMVRKDFSWSSSA</sequence>
<dbReference type="PANTHER" id="PTHR33048">
    <property type="entry name" value="PTH11-LIKE INTEGRAL MEMBRANE PROTEIN (AFU_ORTHOLOGUE AFUA_5G11245)"/>
    <property type="match status" value="1"/>
</dbReference>
<feature type="transmembrane region" description="Helical" evidence="7">
    <location>
        <begin position="24"/>
        <end position="44"/>
    </location>
</feature>
<keyword evidence="3 7" id="KW-1133">Transmembrane helix</keyword>
<feature type="region of interest" description="Disordered" evidence="6">
    <location>
        <begin position="323"/>
        <end position="346"/>
    </location>
</feature>
<feature type="transmembrane region" description="Helical" evidence="7">
    <location>
        <begin position="56"/>
        <end position="83"/>
    </location>
</feature>
<proteinExistence type="inferred from homology"/>
<accession>A0AAE0N384</accession>